<dbReference type="HAMAP" id="MF_01369_B">
    <property type="entry name" value="Ribosomal_uL23_B"/>
    <property type="match status" value="1"/>
</dbReference>
<keyword evidence="2 4" id="KW-0689">Ribosomal protein</keyword>
<evidence type="ECO:0000256" key="1">
    <source>
        <dbReference type="ARBA" id="ARBA00006700"/>
    </source>
</evidence>
<dbReference type="PANTHER" id="PTHR11620">
    <property type="entry name" value="60S RIBOSOMAL PROTEIN L23A"/>
    <property type="match status" value="1"/>
</dbReference>
<dbReference type="InterPro" id="IPR012677">
    <property type="entry name" value="Nucleotide-bd_a/b_plait_sf"/>
</dbReference>
<keyword evidence="4" id="KW-0699">rRNA-binding</keyword>
<dbReference type="EMBL" id="MFUU01000002">
    <property type="protein sequence ID" value="OGI86422.1"/>
    <property type="molecule type" value="Genomic_DNA"/>
</dbReference>
<organism evidence="5 6">
    <name type="scientific">Candidatus Nomurabacteria bacterium RIFCSPLOWO2_01_FULL_39_17</name>
    <dbReference type="NCBI Taxonomy" id="1801770"/>
    <lineage>
        <taxon>Bacteria</taxon>
        <taxon>Candidatus Nomuraibacteriota</taxon>
    </lineage>
</organism>
<sequence length="90" mass="10105">MITNILKNPRITEKASNNAEQNVYTFDVSPSANKTEISKAVFAFYKIKPVKVNVLPVPHKKTFSRGKKGVRGGGKKAFVYFKKGDKIEFI</sequence>
<dbReference type="GO" id="GO:0005840">
    <property type="term" value="C:ribosome"/>
    <property type="evidence" value="ECO:0007669"/>
    <property type="project" value="UniProtKB-KW"/>
</dbReference>
<dbReference type="GO" id="GO:1990904">
    <property type="term" value="C:ribonucleoprotein complex"/>
    <property type="evidence" value="ECO:0007669"/>
    <property type="project" value="UniProtKB-KW"/>
</dbReference>
<dbReference type="GO" id="GO:0006412">
    <property type="term" value="P:translation"/>
    <property type="evidence" value="ECO:0007669"/>
    <property type="project" value="UniProtKB-UniRule"/>
</dbReference>
<evidence type="ECO:0000256" key="3">
    <source>
        <dbReference type="ARBA" id="ARBA00023274"/>
    </source>
</evidence>
<dbReference type="STRING" id="1801770.A3A01_01450"/>
<dbReference type="GO" id="GO:0003735">
    <property type="term" value="F:structural constituent of ribosome"/>
    <property type="evidence" value="ECO:0007669"/>
    <property type="project" value="InterPro"/>
</dbReference>
<dbReference type="Proteomes" id="UP000179352">
    <property type="component" value="Unassembled WGS sequence"/>
</dbReference>
<dbReference type="AlphaFoldDB" id="A0A1F6WX20"/>
<comment type="caution">
    <text evidence="5">The sequence shown here is derived from an EMBL/GenBank/DDBJ whole genome shotgun (WGS) entry which is preliminary data.</text>
</comment>
<gene>
    <name evidence="4" type="primary">rplW</name>
    <name evidence="5" type="ORF">A3A01_01450</name>
</gene>
<evidence type="ECO:0000256" key="4">
    <source>
        <dbReference type="HAMAP-Rule" id="MF_01369"/>
    </source>
</evidence>
<dbReference type="InterPro" id="IPR012678">
    <property type="entry name" value="Ribosomal_uL23/eL15/eS24_sf"/>
</dbReference>
<dbReference type="Pfam" id="PF00276">
    <property type="entry name" value="Ribosomal_L23"/>
    <property type="match status" value="1"/>
</dbReference>
<dbReference type="GO" id="GO:0019843">
    <property type="term" value="F:rRNA binding"/>
    <property type="evidence" value="ECO:0007669"/>
    <property type="project" value="UniProtKB-UniRule"/>
</dbReference>
<reference evidence="5 6" key="1">
    <citation type="journal article" date="2016" name="Nat. Commun.">
        <title>Thousands of microbial genomes shed light on interconnected biogeochemical processes in an aquifer system.</title>
        <authorList>
            <person name="Anantharaman K."/>
            <person name="Brown C.T."/>
            <person name="Hug L.A."/>
            <person name="Sharon I."/>
            <person name="Castelle C.J."/>
            <person name="Probst A.J."/>
            <person name="Thomas B.C."/>
            <person name="Singh A."/>
            <person name="Wilkins M.J."/>
            <person name="Karaoz U."/>
            <person name="Brodie E.L."/>
            <person name="Williams K.H."/>
            <person name="Hubbard S.S."/>
            <person name="Banfield J.F."/>
        </authorList>
    </citation>
    <scope>NUCLEOTIDE SEQUENCE [LARGE SCALE GENOMIC DNA]</scope>
</reference>
<evidence type="ECO:0000256" key="2">
    <source>
        <dbReference type="ARBA" id="ARBA00022980"/>
    </source>
</evidence>
<keyword evidence="4" id="KW-0694">RNA-binding</keyword>
<proteinExistence type="inferred from homology"/>
<comment type="similarity">
    <text evidence="1 4">Belongs to the universal ribosomal protein uL23 family.</text>
</comment>
<dbReference type="Gene3D" id="3.30.70.330">
    <property type="match status" value="1"/>
</dbReference>
<comment type="subunit">
    <text evidence="4">Part of the 50S ribosomal subunit. Contacts protein L29, and trigger factor when it is bound to the ribosome.</text>
</comment>
<protein>
    <recommendedName>
        <fullName evidence="4">Large ribosomal subunit protein uL23</fullName>
    </recommendedName>
</protein>
<evidence type="ECO:0000313" key="6">
    <source>
        <dbReference type="Proteomes" id="UP000179352"/>
    </source>
</evidence>
<accession>A0A1F6WX20</accession>
<keyword evidence="3 4" id="KW-0687">Ribonucleoprotein</keyword>
<dbReference type="InterPro" id="IPR013025">
    <property type="entry name" value="Ribosomal_uL23-like"/>
</dbReference>
<dbReference type="SUPFAM" id="SSF54189">
    <property type="entry name" value="Ribosomal proteins S24e, L23 and L15e"/>
    <property type="match status" value="1"/>
</dbReference>
<name>A0A1F6WX20_9BACT</name>
<comment type="function">
    <text evidence="4">One of the early assembly proteins it binds 23S rRNA. One of the proteins that surrounds the polypeptide exit tunnel on the outside of the ribosome. Forms the main docking site for trigger factor binding to the ribosome.</text>
</comment>
<evidence type="ECO:0000313" key="5">
    <source>
        <dbReference type="EMBL" id="OGI86422.1"/>
    </source>
</evidence>